<dbReference type="InterPro" id="IPR023401">
    <property type="entry name" value="ODC_N"/>
</dbReference>
<dbReference type="SUPFAM" id="SSF51735">
    <property type="entry name" value="NAD(P)-binding Rossmann-fold domains"/>
    <property type="match status" value="1"/>
</dbReference>
<keyword evidence="2" id="KW-1185">Reference proteome</keyword>
<dbReference type="Gene3D" id="3.30.1780.10">
    <property type="entry name" value="ornithine cyclodeaminase, domain 1"/>
    <property type="match status" value="1"/>
</dbReference>
<dbReference type="AlphaFoldDB" id="A0A1I3T6P8"/>
<dbReference type="InterPro" id="IPR003462">
    <property type="entry name" value="ODC_Mu_crystall"/>
</dbReference>
<dbReference type="GO" id="GO:0005737">
    <property type="term" value="C:cytoplasm"/>
    <property type="evidence" value="ECO:0007669"/>
    <property type="project" value="TreeGrafter"/>
</dbReference>
<accession>A0A1I3T6P8</accession>
<dbReference type="Pfam" id="PF02423">
    <property type="entry name" value="OCD_Mu_crystall"/>
    <property type="match status" value="2"/>
</dbReference>
<dbReference type="PIRSF" id="PIRSF001439">
    <property type="entry name" value="CryM"/>
    <property type="match status" value="1"/>
</dbReference>
<reference evidence="2" key="1">
    <citation type="submission" date="2016-10" db="EMBL/GenBank/DDBJ databases">
        <authorList>
            <person name="Varghese N."/>
            <person name="Submissions S."/>
        </authorList>
    </citation>
    <scope>NUCLEOTIDE SEQUENCE [LARGE SCALE GENOMIC DNA]</scope>
    <source>
        <strain evidence="2">OK042</strain>
    </source>
</reference>
<dbReference type="Proteomes" id="UP000198915">
    <property type="component" value="Unassembled WGS sequence"/>
</dbReference>
<gene>
    <name evidence="1" type="ORF">SAMN05518846_104410</name>
</gene>
<dbReference type="STRING" id="1884381.SAMN05518846_104410"/>
<organism evidence="1 2">
    <name type="scientific">Brevibacillus centrosporus</name>
    <dbReference type="NCBI Taxonomy" id="54910"/>
    <lineage>
        <taxon>Bacteria</taxon>
        <taxon>Bacillati</taxon>
        <taxon>Bacillota</taxon>
        <taxon>Bacilli</taxon>
        <taxon>Bacillales</taxon>
        <taxon>Paenibacillaceae</taxon>
        <taxon>Brevibacillus</taxon>
    </lineage>
</organism>
<dbReference type="EMBL" id="FORT01000004">
    <property type="protein sequence ID" value="SFJ65481.1"/>
    <property type="molecule type" value="Genomic_DNA"/>
</dbReference>
<sequence>MFPFRVIDEASVRKLLDMKNVIELVERAYTLKEQKEASLFPMVFHEFAPGKADMDIKSGHLKGAHIFGLKLVSWFGDNPSKELPALVGFVMVLDSDTGVPKGMMSGEPVTLMRTGAAGGIGAKYFARPESEDLLLVGSGHLAPYEIMATLSTMEHIKKVTVYNANSYERAAAFCATAKDKLKNMFLPPYQDDQELYQTLLDRIDIEYVATDNIRAATEEADIIITATPSHKPIIMKEWVKPGTHFSCVGADMAGKQEIDENLFSSARVFVDDVTQAINVGETKVAVQKGLITKDDIISEIGSVILGKTPGRLSDQDITIYDSTGIALQDLITADNVLKKAEEQGIGTIAQL</sequence>
<dbReference type="InterPro" id="IPR036291">
    <property type="entry name" value="NAD(P)-bd_dom_sf"/>
</dbReference>
<dbReference type="Gene3D" id="3.40.50.720">
    <property type="entry name" value="NAD(P)-binding Rossmann-like Domain"/>
    <property type="match status" value="1"/>
</dbReference>
<evidence type="ECO:0000313" key="1">
    <source>
        <dbReference type="EMBL" id="SFJ65481.1"/>
    </source>
</evidence>
<evidence type="ECO:0000313" key="2">
    <source>
        <dbReference type="Proteomes" id="UP000198915"/>
    </source>
</evidence>
<dbReference type="RefSeq" id="WP_092267843.1">
    <property type="nucleotide sequence ID" value="NZ_FORT01000004.1"/>
</dbReference>
<dbReference type="PANTHER" id="PTHR13812:SF19">
    <property type="entry name" value="KETIMINE REDUCTASE MU-CRYSTALLIN"/>
    <property type="match status" value="1"/>
</dbReference>
<name>A0A1I3T6P8_9BACL</name>
<dbReference type="PANTHER" id="PTHR13812">
    <property type="entry name" value="KETIMINE REDUCTASE MU-CRYSTALLIN"/>
    <property type="match status" value="1"/>
</dbReference>
<proteinExistence type="predicted"/>
<protein>
    <submittedName>
        <fullName evidence="1">Ornithine cyclodeaminase/alanine dehydrogenase</fullName>
    </submittedName>
</protein>